<accession>A0AA35LCF4</accession>
<name>A0AA35LCF4_9SAUR</name>
<gene>
    <name evidence="2" type="ORF">PODLI_1B020012</name>
</gene>
<dbReference type="EMBL" id="OX395139">
    <property type="protein sequence ID" value="CAI5793243.1"/>
    <property type="molecule type" value="Genomic_DNA"/>
</dbReference>
<evidence type="ECO:0000313" key="3">
    <source>
        <dbReference type="Proteomes" id="UP001178461"/>
    </source>
</evidence>
<sequence length="303" mass="35193">MDQQLDMRELILSLKKDIQDLKNNVNEKAKATEEKLISMGVKIDENVKIAAELSTQVNNLVQKNSELTKIVLDLKSKTQNLEEAQKKLQNENRELKRECDKIRKETADLKAQQDSTLDSIAMLQMQRRENTLRFRGLTEDAEEIIEKKISKELAAWLDLEEAEVAQKIEKAFRVKSNVAKASNWPADCLVSFNSTDFRNRILQASNKKKFQSEGNDIIVHKIIPNRLIKKREAYRPLAEALKAKAVDYRWEYPEGISFFFKGKRRKCLSALDADKFWRKYRKELGGKRQLFGESEEIKQTVES</sequence>
<dbReference type="AlphaFoldDB" id="A0AA35LCF4"/>
<dbReference type="SUPFAM" id="SSF90257">
    <property type="entry name" value="Myosin rod fragments"/>
    <property type="match status" value="1"/>
</dbReference>
<reference evidence="2" key="1">
    <citation type="submission" date="2022-12" db="EMBL/GenBank/DDBJ databases">
        <authorList>
            <person name="Alioto T."/>
            <person name="Alioto T."/>
            <person name="Gomez Garrido J."/>
        </authorList>
    </citation>
    <scope>NUCLEOTIDE SEQUENCE</scope>
</reference>
<dbReference type="Gene3D" id="3.30.70.1820">
    <property type="entry name" value="L1 transposable element, RRM domain"/>
    <property type="match status" value="1"/>
</dbReference>
<proteinExistence type="predicted"/>
<protein>
    <recommendedName>
        <fullName evidence="4">L1 transposable element RRM domain-containing protein</fullName>
    </recommendedName>
</protein>
<keyword evidence="3" id="KW-1185">Reference proteome</keyword>
<evidence type="ECO:0000256" key="1">
    <source>
        <dbReference type="SAM" id="Coils"/>
    </source>
</evidence>
<dbReference type="Proteomes" id="UP001178461">
    <property type="component" value="Chromosome 14"/>
</dbReference>
<keyword evidence="1" id="KW-0175">Coiled coil</keyword>
<feature type="coiled-coil region" evidence="1">
    <location>
        <begin position="11"/>
        <end position="112"/>
    </location>
</feature>
<dbReference type="InterPro" id="IPR004244">
    <property type="entry name" value="Transposase_22"/>
</dbReference>
<evidence type="ECO:0000313" key="2">
    <source>
        <dbReference type="EMBL" id="CAI5793243.1"/>
    </source>
</evidence>
<evidence type="ECO:0008006" key="4">
    <source>
        <dbReference type="Google" id="ProtNLM"/>
    </source>
</evidence>
<dbReference type="PANTHER" id="PTHR11505">
    <property type="entry name" value="L1 TRANSPOSABLE ELEMENT-RELATED"/>
    <property type="match status" value="1"/>
</dbReference>
<organism evidence="2 3">
    <name type="scientific">Podarcis lilfordi</name>
    <name type="common">Lilford's wall lizard</name>
    <dbReference type="NCBI Taxonomy" id="74358"/>
    <lineage>
        <taxon>Eukaryota</taxon>
        <taxon>Metazoa</taxon>
        <taxon>Chordata</taxon>
        <taxon>Craniata</taxon>
        <taxon>Vertebrata</taxon>
        <taxon>Euteleostomi</taxon>
        <taxon>Lepidosauria</taxon>
        <taxon>Squamata</taxon>
        <taxon>Bifurcata</taxon>
        <taxon>Unidentata</taxon>
        <taxon>Episquamata</taxon>
        <taxon>Laterata</taxon>
        <taxon>Lacertibaenia</taxon>
        <taxon>Lacertidae</taxon>
        <taxon>Podarcis</taxon>
    </lineage>
</organism>